<dbReference type="Gene3D" id="4.10.1080.10">
    <property type="entry name" value="TSP type-3 repeat"/>
    <property type="match status" value="1"/>
</dbReference>
<dbReference type="RefSeq" id="WP_171558248.1">
    <property type="nucleotide sequence ID" value="NZ_JABFCS010000001.1"/>
</dbReference>
<evidence type="ECO:0000313" key="5">
    <source>
        <dbReference type="EMBL" id="NNU43239.1"/>
    </source>
</evidence>
<evidence type="ECO:0000256" key="3">
    <source>
        <dbReference type="SAM" id="MobiDB-lite"/>
    </source>
</evidence>
<protein>
    <submittedName>
        <fullName evidence="5">Uncharacterized protein</fullName>
    </submittedName>
</protein>
<name>A0A849KN87_9BURK</name>
<dbReference type="SUPFAM" id="SSF103647">
    <property type="entry name" value="TSP type-3 repeat"/>
    <property type="match status" value="1"/>
</dbReference>
<reference evidence="5 6" key="2">
    <citation type="submission" date="2020-06" db="EMBL/GenBank/DDBJ databases">
        <title>Ramlibacter rhizophilus sp. nov., isolated from rhizosphere soil of national flower Mugunghwa from South Korea.</title>
        <authorList>
            <person name="Zheng-Fei Y."/>
            <person name="Huan T."/>
        </authorList>
    </citation>
    <scope>NUCLEOTIDE SEQUENCE [LARGE SCALE GENOMIC DNA]</scope>
    <source>
        <strain evidence="5 6">B156</strain>
    </source>
</reference>
<dbReference type="EMBL" id="JABFCS010000001">
    <property type="protein sequence ID" value="NNU43239.1"/>
    <property type="molecule type" value="Genomic_DNA"/>
</dbReference>
<dbReference type="InterPro" id="IPR028974">
    <property type="entry name" value="TSP_type-3_rpt"/>
</dbReference>
<dbReference type="AlphaFoldDB" id="A0A849KN87"/>
<evidence type="ECO:0000313" key="6">
    <source>
        <dbReference type="Proteomes" id="UP000552954"/>
    </source>
</evidence>
<evidence type="ECO:0000256" key="4">
    <source>
        <dbReference type="SAM" id="SignalP"/>
    </source>
</evidence>
<evidence type="ECO:0000256" key="1">
    <source>
        <dbReference type="ARBA" id="ARBA00022729"/>
    </source>
</evidence>
<feature type="chain" id="PRO_5032926173" evidence="4">
    <location>
        <begin position="24"/>
        <end position="152"/>
    </location>
</feature>
<evidence type="ECO:0000256" key="2">
    <source>
        <dbReference type="ARBA" id="ARBA00022837"/>
    </source>
</evidence>
<dbReference type="Pfam" id="PF02412">
    <property type="entry name" value="TSP_3"/>
    <property type="match status" value="1"/>
</dbReference>
<dbReference type="Proteomes" id="UP000552954">
    <property type="component" value="Unassembled WGS sequence"/>
</dbReference>
<proteinExistence type="predicted"/>
<feature type="compositionally biased region" description="Basic and acidic residues" evidence="3">
    <location>
        <begin position="109"/>
        <end position="142"/>
    </location>
</feature>
<dbReference type="GO" id="GO:0007155">
    <property type="term" value="P:cell adhesion"/>
    <property type="evidence" value="ECO:0007669"/>
    <property type="project" value="InterPro"/>
</dbReference>
<keyword evidence="1 4" id="KW-0732">Signal</keyword>
<keyword evidence="2" id="KW-0106">Calcium</keyword>
<gene>
    <name evidence="5" type="ORF">HK415_08795</name>
</gene>
<keyword evidence="6" id="KW-1185">Reference proteome</keyword>
<sequence>MKKSILGAAVAASLLAFGGLAQAQGFDPHGDIDRDGIHNRADSDRDGDGIANRSDPNPNVWNRTYVAPRARDMDRDGIADRSDRDRDGDGVANARDPAPNDPRIPGRVARVDRMGPNGDMDRDGIANRVDRDRDGDGVRNGRDAFPNNPRRA</sequence>
<dbReference type="InterPro" id="IPR003367">
    <property type="entry name" value="Thrombospondin_3-like_rpt"/>
</dbReference>
<organism evidence="5 6">
    <name type="scientific">Ramlibacter montanisoli</name>
    <dbReference type="NCBI Taxonomy" id="2732512"/>
    <lineage>
        <taxon>Bacteria</taxon>
        <taxon>Pseudomonadati</taxon>
        <taxon>Pseudomonadota</taxon>
        <taxon>Betaproteobacteria</taxon>
        <taxon>Burkholderiales</taxon>
        <taxon>Comamonadaceae</taxon>
        <taxon>Ramlibacter</taxon>
    </lineage>
</organism>
<reference evidence="5 6" key="1">
    <citation type="submission" date="2020-05" db="EMBL/GenBank/DDBJ databases">
        <authorList>
            <person name="Khan S.A."/>
            <person name="Jeon C.O."/>
            <person name="Chun B.H."/>
        </authorList>
    </citation>
    <scope>NUCLEOTIDE SEQUENCE [LARGE SCALE GENOMIC DNA]</scope>
    <source>
        <strain evidence="5 6">B156</strain>
    </source>
</reference>
<feature type="compositionally biased region" description="Basic and acidic residues" evidence="3">
    <location>
        <begin position="69"/>
        <end position="89"/>
    </location>
</feature>
<feature type="signal peptide" evidence="4">
    <location>
        <begin position="1"/>
        <end position="23"/>
    </location>
</feature>
<comment type="caution">
    <text evidence="5">The sequence shown here is derived from an EMBL/GenBank/DDBJ whole genome shotgun (WGS) entry which is preliminary data.</text>
</comment>
<feature type="region of interest" description="Disordered" evidence="3">
    <location>
        <begin position="23"/>
        <end position="152"/>
    </location>
</feature>
<dbReference type="GO" id="GO:0005509">
    <property type="term" value="F:calcium ion binding"/>
    <property type="evidence" value="ECO:0007669"/>
    <property type="project" value="InterPro"/>
</dbReference>
<feature type="compositionally biased region" description="Basic and acidic residues" evidence="3">
    <location>
        <begin position="28"/>
        <end position="48"/>
    </location>
</feature>
<dbReference type="PANTHER" id="PTHR10199">
    <property type="entry name" value="THROMBOSPONDIN"/>
    <property type="match status" value="1"/>
</dbReference>
<accession>A0A849KN87</accession>